<accession>A0A0D0E2P6</accession>
<dbReference type="Proteomes" id="UP000054538">
    <property type="component" value="Unassembled WGS sequence"/>
</dbReference>
<reference evidence="3 4" key="1">
    <citation type="submission" date="2014-04" db="EMBL/GenBank/DDBJ databases">
        <authorList>
            <consortium name="DOE Joint Genome Institute"/>
            <person name="Kuo A."/>
            <person name="Kohler A."/>
            <person name="Jargeat P."/>
            <person name="Nagy L.G."/>
            <person name="Floudas D."/>
            <person name="Copeland A."/>
            <person name="Barry K.W."/>
            <person name="Cichocki N."/>
            <person name="Veneault-Fourrey C."/>
            <person name="LaButti K."/>
            <person name="Lindquist E.A."/>
            <person name="Lipzen A."/>
            <person name="Lundell T."/>
            <person name="Morin E."/>
            <person name="Murat C."/>
            <person name="Sun H."/>
            <person name="Tunlid A."/>
            <person name="Henrissat B."/>
            <person name="Grigoriev I.V."/>
            <person name="Hibbett D.S."/>
            <person name="Martin F."/>
            <person name="Nordberg H.P."/>
            <person name="Cantor M.N."/>
            <person name="Hua S.X."/>
        </authorList>
    </citation>
    <scope>NUCLEOTIDE SEQUENCE [LARGE SCALE GENOMIC DNA]</scope>
    <source>
        <strain evidence="3 4">Ve08.2h10</strain>
    </source>
</reference>
<feature type="region of interest" description="Disordered" evidence="1">
    <location>
        <begin position="1"/>
        <end position="87"/>
    </location>
</feature>
<dbReference type="HOGENOM" id="CLU_934158_0_0_1"/>
<keyword evidence="4" id="KW-1185">Reference proteome</keyword>
<protein>
    <submittedName>
        <fullName evidence="3">Unplaced genomic scaffold scaffold_76, whole genome shotgun sequence</fullName>
    </submittedName>
</protein>
<keyword evidence="2" id="KW-1133">Transmembrane helix</keyword>
<feature type="transmembrane region" description="Helical" evidence="2">
    <location>
        <begin position="196"/>
        <end position="221"/>
    </location>
</feature>
<gene>
    <name evidence="3" type="ORF">PAXRUDRAFT_824015</name>
</gene>
<feature type="transmembrane region" description="Helical" evidence="2">
    <location>
        <begin position="93"/>
        <end position="114"/>
    </location>
</feature>
<dbReference type="EMBL" id="KN824898">
    <property type="protein sequence ID" value="KIK98316.1"/>
    <property type="molecule type" value="Genomic_DNA"/>
</dbReference>
<dbReference type="AlphaFoldDB" id="A0A0D0E2P6"/>
<evidence type="ECO:0000313" key="4">
    <source>
        <dbReference type="Proteomes" id="UP000054538"/>
    </source>
</evidence>
<proteinExistence type="predicted"/>
<reference evidence="4" key="2">
    <citation type="submission" date="2015-01" db="EMBL/GenBank/DDBJ databases">
        <title>Evolutionary Origins and Diversification of the Mycorrhizal Mutualists.</title>
        <authorList>
            <consortium name="DOE Joint Genome Institute"/>
            <consortium name="Mycorrhizal Genomics Consortium"/>
            <person name="Kohler A."/>
            <person name="Kuo A."/>
            <person name="Nagy L.G."/>
            <person name="Floudas D."/>
            <person name="Copeland A."/>
            <person name="Barry K.W."/>
            <person name="Cichocki N."/>
            <person name="Veneault-Fourrey C."/>
            <person name="LaButti K."/>
            <person name="Lindquist E.A."/>
            <person name="Lipzen A."/>
            <person name="Lundell T."/>
            <person name="Morin E."/>
            <person name="Murat C."/>
            <person name="Riley R."/>
            <person name="Ohm R."/>
            <person name="Sun H."/>
            <person name="Tunlid A."/>
            <person name="Henrissat B."/>
            <person name="Grigoriev I.V."/>
            <person name="Hibbett D.S."/>
            <person name="Martin F."/>
        </authorList>
    </citation>
    <scope>NUCLEOTIDE SEQUENCE [LARGE SCALE GENOMIC DNA]</scope>
    <source>
        <strain evidence="4">Ve08.2h10</strain>
    </source>
</reference>
<organism evidence="3 4">
    <name type="scientific">Paxillus rubicundulus Ve08.2h10</name>
    <dbReference type="NCBI Taxonomy" id="930991"/>
    <lineage>
        <taxon>Eukaryota</taxon>
        <taxon>Fungi</taxon>
        <taxon>Dikarya</taxon>
        <taxon>Basidiomycota</taxon>
        <taxon>Agaricomycotina</taxon>
        <taxon>Agaricomycetes</taxon>
        <taxon>Agaricomycetidae</taxon>
        <taxon>Boletales</taxon>
        <taxon>Paxilineae</taxon>
        <taxon>Paxillaceae</taxon>
        <taxon>Paxillus</taxon>
    </lineage>
</organism>
<evidence type="ECO:0000256" key="2">
    <source>
        <dbReference type="SAM" id="Phobius"/>
    </source>
</evidence>
<keyword evidence="2" id="KW-0472">Membrane</keyword>
<name>A0A0D0E2P6_9AGAM</name>
<dbReference type="InParanoid" id="A0A0D0E2P6"/>
<feature type="transmembrane region" description="Helical" evidence="2">
    <location>
        <begin position="159"/>
        <end position="184"/>
    </location>
</feature>
<feature type="compositionally biased region" description="Low complexity" evidence="1">
    <location>
        <begin position="23"/>
        <end position="46"/>
    </location>
</feature>
<keyword evidence="2" id="KW-0812">Transmembrane</keyword>
<feature type="transmembrane region" description="Helical" evidence="2">
    <location>
        <begin position="126"/>
        <end position="147"/>
    </location>
</feature>
<evidence type="ECO:0000256" key="1">
    <source>
        <dbReference type="SAM" id="MobiDB-lite"/>
    </source>
</evidence>
<evidence type="ECO:0000313" key="3">
    <source>
        <dbReference type="EMBL" id="KIK98316.1"/>
    </source>
</evidence>
<sequence length="298" mass="31945">MNANATPAHPPLPGTVTERPEGHPTAATHPDSTPTTTLSPSSAPGAPAHPPPSMLASGCLPEEHSITTPIVPPATLGPAPSANTTQPTNREQLLTNLFLLGVVVVGLAFLALTGIHCPFDPPTQPIPLLMCTTSSLGGWVVTIVGGMCMGHRALNTQHLIICSISVLSGVWLSDLPLRLVFLSLSIPLWEGPGSSFIPILGMVLAHLVWVGWWSISLWNLYTEMTRTTLHPPQAFEWFCNALYSIRAFNTPTNAEPEDLSTQGAPQPGMFTWLSDLTHKKYQPVKDELDTDGVFFSLA</sequence>